<feature type="domain" description="Malic enzyme N-terminal" evidence="1">
    <location>
        <begin position="2"/>
        <end position="133"/>
    </location>
</feature>
<evidence type="ECO:0000313" key="2">
    <source>
        <dbReference type="EMBL" id="CAK7943707.1"/>
    </source>
</evidence>
<evidence type="ECO:0000313" key="3">
    <source>
        <dbReference type="Proteomes" id="UP001162060"/>
    </source>
</evidence>
<organism evidence="2 3">
    <name type="scientific">Peronospora matthiolae</name>
    <dbReference type="NCBI Taxonomy" id="2874970"/>
    <lineage>
        <taxon>Eukaryota</taxon>
        <taxon>Sar</taxon>
        <taxon>Stramenopiles</taxon>
        <taxon>Oomycota</taxon>
        <taxon>Peronosporomycetes</taxon>
        <taxon>Peronosporales</taxon>
        <taxon>Peronosporaceae</taxon>
        <taxon>Peronospora</taxon>
    </lineage>
</organism>
<dbReference type="GO" id="GO:0006108">
    <property type="term" value="P:malate metabolic process"/>
    <property type="evidence" value="ECO:0007669"/>
    <property type="project" value="TreeGrafter"/>
</dbReference>
<dbReference type="Gene3D" id="3.40.50.10380">
    <property type="entry name" value="Malic enzyme, N-terminal domain"/>
    <property type="match status" value="1"/>
</dbReference>
<dbReference type="AlphaFoldDB" id="A0AAV1VBJ3"/>
<name>A0AAV1VBJ3_9STRA</name>
<reference evidence="2" key="1">
    <citation type="submission" date="2024-01" db="EMBL/GenBank/DDBJ databases">
        <authorList>
            <person name="Webb A."/>
        </authorList>
    </citation>
    <scope>NUCLEOTIDE SEQUENCE</scope>
    <source>
        <strain evidence="2">Pm1</strain>
    </source>
</reference>
<dbReference type="GO" id="GO:0004473">
    <property type="term" value="F:malate dehydrogenase (decarboxylating) (NADP+) activity"/>
    <property type="evidence" value="ECO:0007669"/>
    <property type="project" value="TreeGrafter"/>
</dbReference>
<gene>
    <name evidence="2" type="ORF">PM001_LOCUS28857</name>
</gene>
<protein>
    <recommendedName>
        <fullName evidence="1">Malic enzyme N-terminal domain-containing protein</fullName>
    </recommendedName>
</protein>
<dbReference type="InterPro" id="IPR001891">
    <property type="entry name" value="Malic_OxRdtase"/>
</dbReference>
<dbReference type="GO" id="GO:0005739">
    <property type="term" value="C:mitochondrion"/>
    <property type="evidence" value="ECO:0007669"/>
    <property type="project" value="TreeGrafter"/>
</dbReference>
<dbReference type="SMART" id="SM01274">
    <property type="entry name" value="malic"/>
    <property type="match status" value="1"/>
</dbReference>
<accession>A0AAV1VBJ3</accession>
<dbReference type="InterPro" id="IPR012301">
    <property type="entry name" value="Malic_N_dom"/>
</dbReference>
<dbReference type="PANTHER" id="PTHR23406:SF90">
    <property type="entry name" value="MALIC ENZYME-RELATED"/>
    <property type="match status" value="1"/>
</dbReference>
<comment type="caution">
    <text evidence="2">The sequence shown here is derived from an EMBL/GenBank/DDBJ whole genome shotgun (WGS) entry which is preliminary data.</text>
</comment>
<dbReference type="SUPFAM" id="SSF53223">
    <property type="entry name" value="Aminoacid dehydrogenase-like, N-terminal domain"/>
    <property type="match status" value="1"/>
</dbReference>
<sequence length="133" mass="14707">MYDIGHVAEILDNWPEKDIRAICLTDGERILGLGDQGANGMGIATGKLALYTACAGVPPQMCLPVTRDCGTNNGEHLAEPFYIDLCQERVRGDKFERLAEGFMKTAKAKYEDKALLQFEDFGNSTAFPLLQKY</sequence>
<dbReference type="Proteomes" id="UP001162060">
    <property type="component" value="Unassembled WGS sequence"/>
</dbReference>
<dbReference type="EMBL" id="CAKLBY020000303">
    <property type="protein sequence ID" value="CAK7943707.1"/>
    <property type="molecule type" value="Genomic_DNA"/>
</dbReference>
<proteinExistence type="predicted"/>
<dbReference type="InterPro" id="IPR046346">
    <property type="entry name" value="Aminoacid_DH-like_N_sf"/>
</dbReference>
<dbReference type="PANTHER" id="PTHR23406">
    <property type="entry name" value="MALIC ENZYME-RELATED"/>
    <property type="match status" value="1"/>
</dbReference>
<dbReference type="InterPro" id="IPR037062">
    <property type="entry name" value="Malic_N_dom_sf"/>
</dbReference>
<dbReference type="PRINTS" id="PR00072">
    <property type="entry name" value="MALOXRDTASE"/>
</dbReference>
<dbReference type="Pfam" id="PF00390">
    <property type="entry name" value="malic"/>
    <property type="match status" value="1"/>
</dbReference>
<evidence type="ECO:0000259" key="1">
    <source>
        <dbReference type="SMART" id="SM01274"/>
    </source>
</evidence>